<dbReference type="Proteomes" id="UP000243807">
    <property type="component" value="Chromosome"/>
</dbReference>
<dbReference type="Pfam" id="PF13439">
    <property type="entry name" value="Glyco_transf_4"/>
    <property type="match status" value="1"/>
</dbReference>
<gene>
    <name evidence="2" type="ORF">BW247_10920</name>
</gene>
<feature type="domain" description="Glycosyltransferase subfamily 4-like N-terminal" evidence="1">
    <location>
        <begin position="18"/>
        <end position="183"/>
    </location>
</feature>
<accession>A0A1P8UI68</accession>
<organism evidence="2 3">
    <name type="scientific">Acidihalobacter ferrooxydans</name>
    <dbReference type="NCBI Taxonomy" id="1765967"/>
    <lineage>
        <taxon>Bacteria</taxon>
        <taxon>Pseudomonadati</taxon>
        <taxon>Pseudomonadota</taxon>
        <taxon>Gammaproteobacteria</taxon>
        <taxon>Chromatiales</taxon>
        <taxon>Ectothiorhodospiraceae</taxon>
        <taxon>Acidihalobacter</taxon>
    </lineage>
</organism>
<name>A0A1P8UI68_9GAMM</name>
<dbReference type="PANTHER" id="PTHR12526">
    <property type="entry name" value="GLYCOSYLTRANSFERASE"/>
    <property type="match status" value="1"/>
</dbReference>
<evidence type="ECO:0000313" key="2">
    <source>
        <dbReference type="EMBL" id="APZ43535.1"/>
    </source>
</evidence>
<dbReference type="AlphaFoldDB" id="A0A1P8UI68"/>
<dbReference type="KEGG" id="afy:BW247_10920"/>
<reference evidence="2 3" key="1">
    <citation type="submission" date="2017-01" db="EMBL/GenBank/DDBJ databases">
        <title>Draft sequence of Acidihalobacter ferrooxidans strain DSM 14175 (strain V8).</title>
        <authorList>
            <person name="Khaleque H.N."/>
            <person name="Ramsay J.P."/>
            <person name="Murphy R.J.T."/>
            <person name="Kaksonen A.H."/>
            <person name="Boxall N.J."/>
            <person name="Watkin E.L.J."/>
        </authorList>
    </citation>
    <scope>NUCLEOTIDE SEQUENCE [LARGE SCALE GENOMIC DNA]</scope>
    <source>
        <strain evidence="2 3">V8</strain>
    </source>
</reference>
<dbReference type="Gene3D" id="3.40.50.2000">
    <property type="entry name" value="Glycogen Phosphorylase B"/>
    <property type="match status" value="2"/>
</dbReference>
<protein>
    <recommendedName>
        <fullName evidence="1">Glycosyltransferase subfamily 4-like N-terminal domain-containing protein</fullName>
    </recommendedName>
</protein>
<dbReference type="PANTHER" id="PTHR12526:SF623">
    <property type="entry name" value="WABG"/>
    <property type="match status" value="1"/>
</dbReference>
<evidence type="ECO:0000259" key="1">
    <source>
        <dbReference type="Pfam" id="PF13439"/>
    </source>
</evidence>
<evidence type="ECO:0000313" key="3">
    <source>
        <dbReference type="Proteomes" id="UP000243807"/>
    </source>
</evidence>
<dbReference type="RefSeq" id="WP_076837175.1">
    <property type="nucleotide sequence ID" value="NZ_CP019434.1"/>
</dbReference>
<sequence length="380" mass="43333">MSTHKPRIALIRQKYTNFGGAERFAAAALAALIERGARLAVVARAWQHQPGVEIIKVDPFHIGRLWRDRSFAKAACNVIAQREFDLVQSHERLTCCDIYRAGDGVHAEWLRQRARILSPIGRVLQFLSPYHRYVRKAERALFTSGRLRAVICNSDMVRQEIIERFGEIDARIEIVYNAVDLERFSPLLRSRFRQSMLTELQLPERSLVYLFVGSGYARKGLAQALRALSQMPLHCYLVVVGKDRRLRRYRQLARRIGVEARVRFVGAVDDTTPYYGCADVFVLPTLYDPFPNVILEAMACALPVITSRKCGAVDLLRDGENGFVCDALDVDGLAWRMRELLDARAREKLGFAARNLLEGWNAALMADRLLSLYRDVLIRE</sequence>
<keyword evidence="3" id="KW-1185">Reference proteome</keyword>
<dbReference type="OrthoDB" id="9764577at2"/>
<proteinExistence type="predicted"/>
<dbReference type="STRING" id="1765967.BW247_10920"/>
<dbReference type="InterPro" id="IPR028098">
    <property type="entry name" value="Glyco_trans_4-like_N"/>
</dbReference>
<dbReference type="CDD" id="cd03801">
    <property type="entry name" value="GT4_PimA-like"/>
    <property type="match status" value="1"/>
</dbReference>
<dbReference type="GO" id="GO:0016757">
    <property type="term" value="F:glycosyltransferase activity"/>
    <property type="evidence" value="ECO:0007669"/>
    <property type="project" value="TreeGrafter"/>
</dbReference>
<dbReference type="Pfam" id="PF13692">
    <property type="entry name" value="Glyco_trans_1_4"/>
    <property type="match status" value="1"/>
</dbReference>
<dbReference type="SUPFAM" id="SSF53756">
    <property type="entry name" value="UDP-Glycosyltransferase/glycogen phosphorylase"/>
    <property type="match status" value="1"/>
</dbReference>
<dbReference type="EMBL" id="CP019434">
    <property type="protein sequence ID" value="APZ43535.1"/>
    <property type="molecule type" value="Genomic_DNA"/>
</dbReference>